<accession>A0AAV5QQB2</accession>
<dbReference type="InterPro" id="IPR014461">
    <property type="entry name" value="Retromer_complex_Vps17"/>
</dbReference>
<keyword evidence="3" id="KW-0175">Coiled coil</keyword>
<proteinExistence type="inferred from homology"/>
<dbReference type="GeneID" id="90074695"/>
<evidence type="ECO:0000256" key="2">
    <source>
        <dbReference type="ARBA" id="ARBA00022927"/>
    </source>
</evidence>
<comment type="subunit">
    <text evidence="6">Component of the retromer complex.</text>
</comment>
<dbReference type="InterPro" id="IPR036871">
    <property type="entry name" value="PX_dom_sf"/>
</dbReference>
<dbReference type="RefSeq" id="XP_064853716.1">
    <property type="nucleotide sequence ID" value="XM_064997644.1"/>
</dbReference>
<comment type="caution">
    <text evidence="9">The sequence shown here is derived from an EMBL/GenBank/DDBJ whole genome shotgun (WGS) entry which is preliminary data.</text>
</comment>
<organism evidence="9 10">
    <name type="scientific">Saccharomycopsis crataegensis</name>
    <dbReference type="NCBI Taxonomy" id="43959"/>
    <lineage>
        <taxon>Eukaryota</taxon>
        <taxon>Fungi</taxon>
        <taxon>Dikarya</taxon>
        <taxon>Ascomycota</taxon>
        <taxon>Saccharomycotina</taxon>
        <taxon>Saccharomycetes</taxon>
        <taxon>Saccharomycopsidaceae</taxon>
        <taxon>Saccharomycopsis</taxon>
    </lineage>
</organism>
<dbReference type="Gene3D" id="3.30.1520.10">
    <property type="entry name" value="Phox-like domain"/>
    <property type="match status" value="1"/>
</dbReference>
<dbReference type="InterPro" id="IPR001683">
    <property type="entry name" value="PX_dom"/>
</dbReference>
<dbReference type="FunFam" id="3.30.1520.10:FF:000034">
    <property type="entry name" value="Vacuolar protein sorting-associated protein 17"/>
    <property type="match status" value="1"/>
</dbReference>
<dbReference type="Proteomes" id="UP001360560">
    <property type="component" value="Unassembled WGS sequence"/>
</dbReference>
<dbReference type="InterPro" id="IPR053055">
    <property type="entry name" value="VPS17"/>
</dbReference>
<gene>
    <name evidence="9" type="ORF">DASC09_040450</name>
</gene>
<dbReference type="GO" id="GO:0005829">
    <property type="term" value="C:cytosol"/>
    <property type="evidence" value="ECO:0007669"/>
    <property type="project" value="GOC"/>
</dbReference>
<reference evidence="9 10" key="1">
    <citation type="journal article" date="2023" name="Elife">
        <title>Identification of key yeast species and microbe-microbe interactions impacting larval growth of Drosophila in the wild.</title>
        <authorList>
            <person name="Mure A."/>
            <person name="Sugiura Y."/>
            <person name="Maeda R."/>
            <person name="Honda K."/>
            <person name="Sakurai N."/>
            <person name="Takahashi Y."/>
            <person name="Watada M."/>
            <person name="Katoh T."/>
            <person name="Gotoh A."/>
            <person name="Gotoh Y."/>
            <person name="Taniguchi I."/>
            <person name="Nakamura K."/>
            <person name="Hayashi T."/>
            <person name="Katayama T."/>
            <person name="Uemura T."/>
            <person name="Hattori Y."/>
        </authorList>
    </citation>
    <scope>NUCLEOTIDE SEQUENCE [LARGE SCALE GENOMIC DNA]</scope>
    <source>
        <strain evidence="9 10">SC-9</strain>
    </source>
</reference>
<dbReference type="CDD" id="cd06891">
    <property type="entry name" value="PX_Vps17p"/>
    <property type="match status" value="1"/>
</dbReference>
<dbReference type="GO" id="GO:0006886">
    <property type="term" value="P:intracellular protein transport"/>
    <property type="evidence" value="ECO:0007669"/>
    <property type="project" value="TreeGrafter"/>
</dbReference>
<evidence type="ECO:0000256" key="5">
    <source>
        <dbReference type="ARBA" id="ARBA00073022"/>
    </source>
</evidence>
<protein>
    <recommendedName>
        <fullName evidence="5 6">Vacuolar protein sorting-associated protein 17</fullName>
    </recommendedName>
</protein>
<feature type="region of interest" description="Disordered" evidence="7">
    <location>
        <begin position="496"/>
        <end position="531"/>
    </location>
</feature>
<evidence type="ECO:0000256" key="3">
    <source>
        <dbReference type="ARBA" id="ARBA00023054"/>
    </source>
</evidence>
<dbReference type="Pfam" id="PF00787">
    <property type="entry name" value="PX"/>
    <property type="match status" value="1"/>
</dbReference>
<dbReference type="GO" id="GO:0032266">
    <property type="term" value="F:phosphatidylinositol-3-phosphate binding"/>
    <property type="evidence" value="ECO:0007669"/>
    <property type="project" value="TreeGrafter"/>
</dbReference>
<evidence type="ECO:0000256" key="7">
    <source>
        <dbReference type="SAM" id="MobiDB-lite"/>
    </source>
</evidence>
<keyword evidence="10" id="KW-1185">Reference proteome</keyword>
<dbReference type="EMBL" id="BTFZ01000011">
    <property type="protein sequence ID" value="GMM36720.1"/>
    <property type="molecule type" value="Genomic_DNA"/>
</dbReference>
<dbReference type="GO" id="GO:0042147">
    <property type="term" value="P:retrograde transport, endosome to Golgi"/>
    <property type="evidence" value="ECO:0007669"/>
    <property type="project" value="InterPro"/>
</dbReference>
<evidence type="ECO:0000256" key="4">
    <source>
        <dbReference type="ARBA" id="ARBA00060860"/>
    </source>
</evidence>
<dbReference type="SMART" id="SM00312">
    <property type="entry name" value="PX"/>
    <property type="match status" value="1"/>
</dbReference>
<evidence type="ECO:0000256" key="6">
    <source>
        <dbReference type="PIRNR" id="PIRNR011791"/>
    </source>
</evidence>
<keyword evidence="2 6" id="KW-0653">Protein transport</keyword>
<feature type="domain" description="PX" evidence="8">
    <location>
        <begin position="118"/>
        <end position="230"/>
    </location>
</feature>
<name>A0AAV5QQB2_9ASCO</name>
<dbReference type="Gene3D" id="1.20.1270.60">
    <property type="entry name" value="Arfaptin homology (AH) domain/BAR domain"/>
    <property type="match status" value="1"/>
</dbReference>
<feature type="region of interest" description="Disordered" evidence="7">
    <location>
        <begin position="1"/>
        <end position="38"/>
    </location>
</feature>
<sequence>MSYDPDDDFDNNPFAQPQHDVLNGDGFKSDESQYHSPYNNIYSNNPIVNGFGSDIATNNVDAVGGSGGLITADKENQELPKIPDQENTTTAQSSEEQGKPNFEPDLTLLPERRSKKNYHITIKVVGIERVAKKDPIIKFNALTNLPNFRGTTFKDIRRSYGELEKFFQYLNGANPECFVPSLPAAQTSYGAGSEEDEEALERQVQDWFNRVTDNPILIRNEEFVFFIENDFGYSPINKGKVPATGLKRKTLKQFQPPYDEVTELVEFRPYIKSVYLITQEIIKTFDKTTRLRKNYGLHVAELGHKITELSKMETLHPGMVNLWQKFGKSMIVYGDIEAVKSVYESALFGDEITRISSDSYIIKEQLTNRHLLMRELINAEQITKSKHAQALKVKTKRYEDPIKIDQIIRELEESKKVEDVLRAKVDRVSSNMLIEKQQVVKHQDQQFKSILRNYTRKIIDHERKLLSNFEKIRLDVRSVDENGGLSRLGRENYPKMASNVRNSQRFDGDDWSGDRKHKRNHSSISKDDATKEVTGKVGVAVSKKSIEQVEETFDARSAATLLGTSAF</sequence>
<dbReference type="PIRSF" id="PIRSF011791">
    <property type="entry name" value="Vps17"/>
    <property type="match status" value="1"/>
</dbReference>
<feature type="compositionally biased region" description="Polar residues" evidence="7">
    <location>
        <begin position="85"/>
        <end position="95"/>
    </location>
</feature>
<dbReference type="GO" id="GO:0005768">
    <property type="term" value="C:endosome"/>
    <property type="evidence" value="ECO:0007669"/>
    <property type="project" value="TreeGrafter"/>
</dbReference>
<dbReference type="AlphaFoldDB" id="A0AAV5QQB2"/>
<comment type="similarity">
    <text evidence="4 6">Belongs to the VPS17 family.</text>
</comment>
<feature type="compositionally biased region" description="Acidic residues" evidence="7">
    <location>
        <begin position="1"/>
        <end position="10"/>
    </location>
</feature>
<dbReference type="PANTHER" id="PTHR47433:SF1">
    <property type="entry name" value="VACUOLAR PROTEIN SORTING-ASSOCIATED PROTEIN 17"/>
    <property type="match status" value="1"/>
</dbReference>
<keyword evidence="1 6" id="KW-0813">Transport</keyword>
<dbReference type="SUPFAM" id="SSF64268">
    <property type="entry name" value="PX domain"/>
    <property type="match status" value="1"/>
</dbReference>
<evidence type="ECO:0000313" key="9">
    <source>
        <dbReference type="EMBL" id="GMM36720.1"/>
    </source>
</evidence>
<dbReference type="GO" id="GO:0030905">
    <property type="term" value="C:retromer, tubulation complex"/>
    <property type="evidence" value="ECO:0007669"/>
    <property type="project" value="TreeGrafter"/>
</dbReference>
<feature type="compositionally biased region" description="Basic and acidic residues" evidence="7">
    <location>
        <begin position="74"/>
        <end position="84"/>
    </location>
</feature>
<dbReference type="InterPro" id="IPR037907">
    <property type="entry name" value="Vps17_PX"/>
</dbReference>
<evidence type="ECO:0000256" key="1">
    <source>
        <dbReference type="ARBA" id="ARBA00022448"/>
    </source>
</evidence>
<dbReference type="PANTHER" id="PTHR47433">
    <property type="entry name" value="VACUOLAR PROTEIN SORTING-ASSOCIATED PROTEIN 17"/>
    <property type="match status" value="1"/>
</dbReference>
<evidence type="ECO:0000313" key="10">
    <source>
        <dbReference type="Proteomes" id="UP001360560"/>
    </source>
</evidence>
<feature type="region of interest" description="Disordered" evidence="7">
    <location>
        <begin position="74"/>
        <end position="105"/>
    </location>
</feature>
<feature type="compositionally biased region" description="Basic and acidic residues" evidence="7">
    <location>
        <begin position="504"/>
        <end position="514"/>
    </location>
</feature>
<evidence type="ECO:0000259" key="8">
    <source>
        <dbReference type="SMART" id="SM00312"/>
    </source>
</evidence>
<comment type="function">
    <text evidence="6">Component of the membrane-associated retromer complex which is essential in endosome-to-Golgi retrograde transport.</text>
</comment>
<dbReference type="InterPro" id="IPR027267">
    <property type="entry name" value="AH/BAR_dom_sf"/>
</dbReference>